<sequence length="42" mass="4782">MQVDQAKVEVIENLPSPISVKGVRSFLGHAGFYRRFINDFSK</sequence>
<dbReference type="PANTHER" id="PTHR33064:SF39">
    <property type="match status" value="1"/>
</dbReference>
<accession>A0AAF0R2A7</accession>
<dbReference type="SUPFAM" id="SSF56672">
    <property type="entry name" value="DNA/RNA polymerases"/>
    <property type="match status" value="1"/>
</dbReference>
<keyword evidence="2" id="KW-1185">Reference proteome</keyword>
<dbReference type="AlphaFoldDB" id="A0AAF0R2A7"/>
<name>A0AAF0R2A7_SOLVR</name>
<dbReference type="Gene3D" id="3.30.70.270">
    <property type="match status" value="1"/>
</dbReference>
<dbReference type="InterPro" id="IPR043502">
    <property type="entry name" value="DNA/RNA_pol_sf"/>
</dbReference>
<dbReference type="EMBL" id="CP133617">
    <property type="protein sequence ID" value="WMV33080.1"/>
    <property type="molecule type" value="Genomic_DNA"/>
</dbReference>
<evidence type="ECO:0000313" key="1">
    <source>
        <dbReference type="EMBL" id="WMV33080.1"/>
    </source>
</evidence>
<evidence type="ECO:0008006" key="3">
    <source>
        <dbReference type="Google" id="ProtNLM"/>
    </source>
</evidence>
<organism evidence="1 2">
    <name type="scientific">Solanum verrucosum</name>
    <dbReference type="NCBI Taxonomy" id="315347"/>
    <lineage>
        <taxon>Eukaryota</taxon>
        <taxon>Viridiplantae</taxon>
        <taxon>Streptophyta</taxon>
        <taxon>Embryophyta</taxon>
        <taxon>Tracheophyta</taxon>
        <taxon>Spermatophyta</taxon>
        <taxon>Magnoliopsida</taxon>
        <taxon>eudicotyledons</taxon>
        <taxon>Gunneridae</taxon>
        <taxon>Pentapetalae</taxon>
        <taxon>asterids</taxon>
        <taxon>lamiids</taxon>
        <taxon>Solanales</taxon>
        <taxon>Solanaceae</taxon>
        <taxon>Solanoideae</taxon>
        <taxon>Solaneae</taxon>
        <taxon>Solanum</taxon>
    </lineage>
</organism>
<gene>
    <name evidence="1" type="ORF">MTR67_026465</name>
</gene>
<dbReference type="InterPro" id="IPR043128">
    <property type="entry name" value="Rev_trsase/Diguanyl_cyclase"/>
</dbReference>
<dbReference type="InterPro" id="IPR051320">
    <property type="entry name" value="Viral_Replic_Matur_Polypro"/>
</dbReference>
<evidence type="ECO:0000313" key="2">
    <source>
        <dbReference type="Proteomes" id="UP001234989"/>
    </source>
</evidence>
<reference evidence="1" key="1">
    <citation type="submission" date="2023-08" db="EMBL/GenBank/DDBJ databases">
        <title>A de novo genome assembly of Solanum verrucosum Schlechtendal, a Mexican diploid species geographically isolated from the other diploid A-genome species in potato relatives.</title>
        <authorList>
            <person name="Hosaka K."/>
        </authorList>
    </citation>
    <scope>NUCLEOTIDE SEQUENCE</scope>
    <source>
        <tissue evidence="1">Young leaves</tissue>
    </source>
</reference>
<protein>
    <recommendedName>
        <fullName evidence="3">Reverse transcriptase</fullName>
    </recommendedName>
</protein>
<dbReference type="Proteomes" id="UP001234989">
    <property type="component" value="Chromosome 6"/>
</dbReference>
<proteinExistence type="predicted"/>
<dbReference type="PANTHER" id="PTHR33064">
    <property type="entry name" value="POL PROTEIN"/>
    <property type="match status" value="1"/>
</dbReference>